<dbReference type="SUPFAM" id="SSF53474">
    <property type="entry name" value="alpha/beta-Hydrolases"/>
    <property type="match status" value="1"/>
</dbReference>
<evidence type="ECO:0000259" key="3">
    <source>
        <dbReference type="Pfam" id="PF01738"/>
    </source>
</evidence>
<keyword evidence="1" id="KW-0378">Hydrolase</keyword>
<dbReference type="RefSeq" id="WP_170036284.1">
    <property type="nucleotide sequence ID" value="NZ_JABDTL010000002.1"/>
</dbReference>
<dbReference type="Pfam" id="PF01738">
    <property type="entry name" value="DLH"/>
    <property type="match status" value="1"/>
</dbReference>
<evidence type="ECO:0000256" key="1">
    <source>
        <dbReference type="ARBA" id="ARBA00022801"/>
    </source>
</evidence>
<dbReference type="GO" id="GO:0052689">
    <property type="term" value="F:carboxylic ester hydrolase activity"/>
    <property type="evidence" value="ECO:0007669"/>
    <property type="project" value="UniProtKB-ARBA"/>
</dbReference>
<dbReference type="Gene3D" id="3.40.50.1820">
    <property type="entry name" value="alpha/beta hydrolase"/>
    <property type="match status" value="1"/>
</dbReference>
<evidence type="ECO:0000313" key="4">
    <source>
        <dbReference type="EMBL" id="MBB6069660.1"/>
    </source>
</evidence>
<dbReference type="InterPro" id="IPR050261">
    <property type="entry name" value="FrsA_esterase"/>
</dbReference>
<dbReference type="Proteomes" id="UP000582837">
    <property type="component" value="Unassembled WGS sequence"/>
</dbReference>
<reference evidence="4 5" key="1">
    <citation type="submission" date="2020-08" db="EMBL/GenBank/DDBJ databases">
        <title>Genomic Encyclopedia of Type Strains, Phase IV (KMG-IV): sequencing the most valuable type-strain genomes for metagenomic binning, comparative biology and taxonomic classification.</title>
        <authorList>
            <person name="Goeker M."/>
        </authorList>
    </citation>
    <scope>NUCLEOTIDE SEQUENCE [LARGE SCALE GENOMIC DNA]</scope>
    <source>
        <strain evidence="4 5">DSM 29007</strain>
    </source>
</reference>
<evidence type="ECO:0000256" key="2">
    <source>
        <dbReference type="SAM" id="SignalP"/>
    </source>
</evidence>
<feature type="domain" description="Dienelactone hydrolase" evidence="3">
    <location>
        <begin position="19"/>
        <end position="203"/>
    </location>
</feature>
<proteinExistence type="predicted"/>
<feature type="signal peptide" evidence="2">
    <location>
        <begin position="1"/>
        <end position="23"/>
    </location>
</feature>
<organism evidence="4 5">
    <name type="scientific">Longimicrobium terrae</name>
    <dbReference type="NCBI Taxonomy" id="1639882"/>
    <lineage>
        <taxon>Bacteria</taxon>
        <taxon>Pseudomonadati</taxon>
        <taxon>Gemmatimonadota</taxon>
        <taxon>Longimicrobiia</taxon>
        <taxon>Longimicrobiales</taxon>
        <taxon>Longimicrobiaceae</taxon>
        <taxon>Longimicrobium</taxon>
    </lineage>
</organism>
<gene>
    <name evidence="4" type="ORF">HNQ61_001277</name>
</gene>
<sequence>MPIRFKSRTTAGVPLLLAFPATAEGALPAVLWFHGFGVDSTVHRPELQALAEAGFLAVGVDAAGHGRRRLPDLQERIDQPHEQALRTMIALAEQTAAEIPSLVRALADEGMADPDRVALAGVSMGGYVVYRALLEPVKVRAAVSILGSPEWPEGDSPHRHLDAFRRTALLSITGERDENVPPDAARELHRRLAEQNPPSVHRYVEIPGAPHLMDGAQWATVTDEMPRWLKTHVLPRPACTLNPTEPR</sequence>
<dbReference type="PANTHER" id="PTHR22946:SF9">
    <property type="entry name" value="POLYKETIDE TRANSFERASE AF380"/>
    <property type="match status" value="1"/>
</dbReference>
<dbReference type="AlphaFoldDB" id="A0A841GRB3"/>
<protein>
    <recommendedName>
        <fullName evidence="3">Dienelactone hydrolase domain-containing protein</fullName>
    </recommendedName>
</protein>
<comment type="caution">
    <text evidence="4">The sequence shown here is derived from an EMBL/GenBank/DDBJ whole genome shotgun (WGS) entry which is preliminary data.</text>
</comment>
<dbReference type="InterPro" id="IPR002925">
    <property type="entry name" value="Dienelactn_hydro"/>
</dbReference>
<evidence type="ECO:0000313" key="5">
    <source>
        <dbReference type="Proteomes" id="UP000582837"/>
    </source>
</evidence>
<accession>A0A841GRB3</accession>
<dbReference type="PANTHER" id="PTHR22946">
    <property type="entry name" value="DIENELACTONE HYDROLASE DOMAIN-CONTAINING PROTEIN-RELATED"/>
    <property type="match status" value="1"/>
</dbReference>
<dbReference type="InterPro" id="IPR029058">
    <property type="entry name" value="AB_hydrolase_fold"/>
</dbReference>
<feature type="chain" id="PRO_5032720382" description="Dienelactone hydrolase domain-containing protein" evidence="2">
    <location>
        <begin position="24"/>
        <end position="247"/>
    </location>
</feature>
<name>A0A841GRB3_9BACT</name>
<keyword evidence="5" id="KW-1185">Reference proteome</keyword>
<dbReference type="EMBL" id="JACHIA010000003">
    <property type="protein sequence ID" value="MBB6069660.1"/>
    <property type="molecule type" value="Genomic_DNA"/>
</dbReference>
<keyword evidence="2" id="KW-0732">Signal</keyword>